<proteinExistence type="predicted"/>
<dbReference type="KEGG" id="zmo:ZMO0597"/>
<sequence length="551" mass="60782">MFTGIMSSGVCFGQSQTSSAHSYSVHALKHPIRIEKKEKTEKKDGNYLFWQNSGLISGAKAGNLRGGWGNNPSGRYLTSLMLHVDTPLASRWAEIMLRRALILKAGLPRDVSPQGWIAARANLLLQLGEADAARALIQRSGLAPDALLLDATVKTVLATADPAGLCPLLPYFANTDLKDANETLVRALCAGLGGDDAVSSWLFSRANYKGDQTDRKLAQKLALAGSHDNHTIHINRGEVGHLTPWRFGMATAAGLLLPDYLYGSLNPAYWAFLARSTMIPARSRVTAIRKAAVLGVFSNSALVDFYSSLSASDNEHDNNDLVINDDIPNLKQAYINRDETSRVKAIENLIRNGDDADERYAAMILTARAASYITPNKRYRDIIPDLLGAMFSAGFDQAATRWASAVKDMDKEQSDPAWILLALGSPDKVMDLSRNHIRHFIEQTNQSDPWRGRMAVAALAGLDRIDEEESWWFQIHYDNFLHDENSWVKALDKAALSHAPATVALLVAIGMQNRSWRSVAPSTFYHMLKAMKKVGLENEARMMAVEMMSRT</sequence>
<evidence type="ECO:0000313" key="2">
    <source>
        <dbReference type="Proteomes" id="UP000001173"/>
    </source>
</evidence>
<reference evidence="1 2" key="2">
    <citation type="journal article" date="2009" name="Nat. Biotechnol.">
        <title>Improved genome annotation for Zymomonas mobilis.</title>
        <authorList>
            <person name="Yang S."/>
            <person name="Pappas K.M."/>
            <person name="Hauser L.J."/>
            <person name="Land M.L."/>
            <person name="Chen G.L."/>
            <person name="Hurst G.B."/>
            <person name="Pan C."/>
            <person name="Kouvelis V.N."/>
            <person name="Typas M.A."/>
            <person name="Pelletier D.A."/>
            <person name="Klingeman D.M."/>
            <person name="Chang Y.J."/>
            <person name="Samatova N.F."/>
            <person name="Brown S.D."/>
        </authorList>
    </citation>
    <scope>NUCLEOTIDE SEQUENCE [LARGE SCALE GENOMIC DNA]</scope>
    <source>
        <strain evidence="2">ATCC 31821 / ZM4 / CP4</strain>
    </source>
</reference>
<organism evidence="1 2">
    <name type="scientific">Zymomonas mobilis subsp. mobilis (strain ATCC 31821 / ZM4 / CP4)</name>
    <dbReference type="NCBI Taxonomy" id="264203"/>
    <lineage>
        <taxon>Bacteria</taxon>
        <taxon>Pseudomonadati</taxon>
        <taxon>Pseudomonadota</taxon>
        <taxon>Alphaproteobacteria</taxon>
        <taxon>Sphingomonadales</taxon>
        <taxon>Zymomonadaceae</taxon>
        <taxon>Zymomonas</taxon>
    </lineage>
</organism>
<name>Q5NPY4_ZYMMO</name>
<dbReference type="EMBL" id="AE008692">
    <property type="protein sequence ID" value="AAV89221.2"/>
    <property type="molecule type" value="Genomic_DNA"/>
</dbReference>
<dbReference type="STRING" id="264203.ZMO0597"/>
<protein>
    <submittedName>
        <fullName evidence="1">Uncharacterized protein</fullName>
    </submittedName>
</protein>
<dbReference type="AlphaFoldDB" id="Q5NPY4"/>
<keyword evidence="2" id="KW-1185">Reference proteome</keyword>
<accession>Q5NPY4</accession>
<dbReference type="HOGENOM" id="CLU_446817_0_0_5"/>
<gene>
    <name evidence="1" type="ordered locus">ZMO0597</name>
</gene>
<dbReference type="Proteomes" id="UP000001173">
    <property type="component" value="Chromosome"/>
</dbReference>
<reference evidence="1 2" key="1">
    <citation type="journal article" date="2005" name="Nat. Biotechnol.">
        <title>The genome sequence of the ethanologenic bacterium Zymomonas mobilis ZM4.</title>
        <authorList>
            <person name="Seo J.S."/>
            <person name="Chong H."/>
            <person name="Park H.S."/>
            <person name="Yoon K.O."/>
            <person name="Jung C."/>
            <person name="Kim J.J."/>
            <person name="Hong J.H."/>
            <person name="Kim H."/>
            <person name="Kim J.H."/>
            <person name="Kil J.I."/>
            <person name="Park C.J."/>
            <person name="Oh H.M."/>
            <person name="Lee J.S."/>
            <person name="Jin S.J."/>
            <person name="Um H.W."/>
            <person name="Lee H.J."/>
            <person name="Oh S.J."/>
            <person name="Kim J.Y."/>
            <person name="Kang H.L."/>
            <person name="Lee S.Y."/>
            <person name="Lee K.J."/>
            <person name="Kang H.S."/>
        </authorList>
    </citation>
    <scope>NUCLEOTIDE SEQUENCE [LARGE SCALE GENOMIC DNA]</scope>
    <source>
        <strain evidence="2">ATCC 31821 / ZM4 / CP4</strain>
    </source>
</reference>
<evidence type="ECO:0000313" key="1">
    <source>
        <dbReference type="EMBL" id="AAV89221.2"/>
    </source>
</evidence>
<dbReference type="eggNOG" id="ENOG5033R2I">
    <property type="taxonomic scope" value="Bacteria"/>
</dbReference>